<dbReference type="AlphaFoldDB" id="A0A2U3LKE3"/>
<dbReference type="Proteomes" id="UP000238916">
    <property type="component" value="Unassembled WGS sequence"/>
</dbReference>
<name>A0A2U3LKE3_9FIRM</name>
<accession>A0A2U3LKE3</accession>
<gene>
    <name evidence="1" type="ORF">SBF1_5720005</name>
</gene>
<evidence type="ECO:0000313" key="1">
    <source>
        <dbReference type="EMBL" id="SPF52431.1"/>
    </source>
</evidence>
<proteinExistence type="predicted"/>
<protein>
    <submittedName>
        <fullName evidence="1">Uncharacterized protein</fullName>
    </submittedName>
</protein>
<sequence>MYTIPYKLYKAFVKEDHQEGGGKAKPMSVQSALHQLKTMAKKAVSVCKT</sequence>
<evidence type="ECO:0000313" key="2">
    <source>
        <dbReference type="Proteomes" id="UP000238916"/>
    </source>
</evidence>
<reference evidence="2" key="1">
    <citation type="submission" date="2018-02" db="EMBL/GenBank/DDBJ databases">
        <authorList>
            <person name="Hausmann B."/>
        </authorList>
    </citation>
    <scope>NUCLEOTIDE SEQUENCE [LARGE SCALE GENOMIC DNA]</scope>
    <source>
        <strain evidence="2">Peat soil MAG SbF1</strain>
    </source>
</reference>
<organism evidence="1 2">
    <name type="scientific">Candidatus Desulfosporosinus infrequens</name>
    <dbReference type="NCBI Taxonomy" id="2043169"/>
    <lineage>
        <taxon>Bacteria</taxon>
        <taxon>Bacillati</taxon>
        <taxon>Bacillota</taxon>
        <taxon>Clostridia</taxon>
        <taxon>Eubacteriales</taxon>
        <taxon>Desulfitobacteriaceae</taxon>
        <taxon>Desulfosporosinus</taxon>
    </lineage>
</organism>
<dbReference type="EMBL" id="OMOF01000526">
    <property type="protein sequence ID" value="SPF52431.1"/>
    <property type="molecule type" value="Genomic_DNA"/>
</dbReference>